<dbReference type="AlphaFoldDB" id="A0ABC8QMK4"/>
<sequence length="94" mass="11390">MESVDEKNQISSHLWNFIPTVVWPLPEYLQNNIHKTQFNYKLDFVKNSKYIRLLFYASLLLERENQKQISPESTQQMQKYIKNQNKQEIIKLCI</sequence>
<keyword evidence="2" id="KW-1185">Reference proteome</keyword>
<proteinExistence type="predicted"/>
<comment type="caution">
    <text evidence="1">The sequence shown here is derived from an EMBL/GenBank/DDBJ whole genome shotgun (WGS) entry which is preliminary data.</text>
</comment>
<evidence type="ECO:0000313" key="2">
    <source>
        <dbReference type="Proteomes" id="UP001642360"/>
    </source>
</evidence>
<name>A0ABC8QMK4_9AQUA</name>
<protein>
    <submittedName>
        <fullName evidence="1">Uncharacterized protein</fullName>
    </submittedName>
</protein>
<reference evidence="1 2" key="1">
    <citation type="submission" date="2024-02" db="EMBL/GenBank/DDBJ databases">
        <authorList>
            <person name="Vignale AGUSTIN F."/>
            <person name="Sosa J E."/>
            <person name="Modenutti C."/>
        </authorList>
    </citation>
    <scope>NUCLEOTIDE SEQUENCE [LARGE SCALE GENOMIC DNA]</scope>
</reference>
<accession>A0ABC8QMK4</accession>
<dbReference type="Proteomes" id="UP001642360">
    <property type="component" value="Unassembled WGS sequence"/>
</dbReference>
<organism evidence="1 2">
    <name type="scientific">Ilex paraguariensis</name>
    <name type="common">yerba mate</name>
    <dbReference type="NCBI Taxonomy" id="185542"/>
    <lineage>
        <taxon>Eukaryota</taxon>
        <taxon>Viridiplantae</taxon>
        <taxon>Streptophyta</taxon>
        <taxon>Embryophyta</taxon>
        <taxon>Tracheophyta</taxon>
        <taxon>Spermatophyta</taxon>
        <taxon>Magnoliopsida</taxon>
        <taxon>eudicotyledons</taxon>
        <taxon>Gunneridae</taxon>
        <taxon>Pentapetalae</taxon>
        <taxon>asterids</taxon>
        <taxon>campanulids</taxon>
        <taxon>Aquifoliales</taxon>
        <taxon>Aquifoliaceae</taxon>
        <taxon>Ilex</taxon>
    </lineage>
</organism>
<gene>
    <name evidence="1" type="ORF">ILEXP_LOCUS510</name>
</gene>
<evidence type="ECO:0000313" key="1">
    <source>
        <dbReference type="EMBL" id="CAK9133597.1"/>
    </source>
</evidence>
<dbReference type="EMBL" id="CAUOFW020000092">
    <property type="protein sequence ID" value="CAK9133597.1"/>
    <property type="molecule type" value="Genomic_DNA"/>
</dbReference>